<organism evidence="1">
    <name type="scientific">marine metagenome</name>
    <dbReference type="NCBI Taxonomy" id="408172"/>
    <lineage>
        <taxon>unclassified sequences</taxon>
        <taxon>metagenomes</taxon>
        <taxon>ecological metagenomes</taxon>
    </lineage>
</organism>
<dbReference type="EMBL" id="UINC01005234">
    <property type="protein sequence ID" value="SVA19990.1"/>
    <property type="molecule type" value="Genomic_DNA"/>
</dbReference>
<dbReference type="AlphaFoldDB" id="A0A381TVH5"/>
<sequence length="231" mass="26652">MKIPTDSTLPIVTGQRVSEDVPSDGLLNKTSPLIPAELELLQESQQTMDDLSRSDWENLSQYRKVYNREQQAKQALALLEVQKDAPSYGFRVNNYRHCLQSATMVLRDGGDDEAIVVALFHDLGFSVCPDNHGEFSAVLLANYISEQHYWMLGHHATFLNYHAQTHPTVEWNAREQFRGHPHFEYTAEWVARYDQTSIQTQYDTAPLYFFEPFVYRVFTRPSKGIELHLTP</sequence>
<evidence type="ECO:0000313" key="1">
    <source>
        <dbReference type="EMBL" id="SVA19990.1"/>
    </source>
</evidence>
<dbReference type="Gene3D" id="1.10.3210.10">
    <property type="entry name" value="Hypothetical protein af1432"/>
    <property type="match status" value="1"/>
</dbReference>
<dbReference type="InterPro" id="IPR052567">
    <property type="entry name" value="OP_Dioxygenase"/>
</dbReference>
<dbReference type="PANTHER" id="PTHR40202">
    <property type="match status" value="1"/>
</dbReference>
<evidence type="ECO:0008006" key="2">
    <source>
        <dbReference type="Google" id="ProtNLM"/>
    </source>
</evidence>
<reference evidence="1" key="1">
    <citation type="submission" date="2018-05" db="EMBL/GenBank/DDBJ databases">
        <authorList>
            <person name="Lanie J.A."/>
            <person name="Ng W.-L."/>
            <person name="Kazmierczak K.M."/>
            <person name="Andrzejewski T.M."/>
            <person name="Davidsen T.M."/>
            <person name="Wayne K.J."/>
            <person name="Tettelin H."/>
            <person name="Glass J.I."/>
            <person name="Rusch D."/>
            <person name="Podicherti R."/>
            <person name="Tsui H.-C.T."/>
            <person name="Winkler M.E."/>
        </authorList>
    </citation>
    <scope>NUCLEOTIDE SEQUENCE</scope>
</reference>
<dbReference type="PANTHER" id="PTHR40202:SF1">
    <property type="entry name" value="HD DOMAIN-CONTAINING PROTEIN"/>
    <property type="match status" value="1"/>
</dbReference>
<proteinExistence type="predicted"/>
<dbReference type="SUPFAM" id="SSF109604">
    <property type="entry name" value="HD-domain/PDEase-like"/>
    <property type="match status" value="1"/>
</dbReference>
<protein>
    <recommendedName>
        <fullName evidence="2">HD domain-containing protein</fullName>
    </recommendedName>
</protein>
<accession>A0A381TVH5</accession>
<name>A0A381TVH5_9ZZZZ</name>
<gene>
    <name evidence="1" type="ORF">METZ01_LOCUS72844</name>
</gene>